<dbReference type="InterPro" id="IPR011009">
    <property type="entry name" value="Kinase-like_dom_sf"/>
</dbReference>
<keyword evidence="2" id="KW-1185">Reference proteome</keyword>
<gene>
    <name evidence="1" type="ORF">RirG_197970</name>
</gene>
<evidence type="ECO:0000313" key="2">
    <source>
        <dbReference type="Proteomes" id="UP000022910"/>
    </source>
</evidence>
<accession>A0A015LUV3</accession>
<proteinExistence type="predicted"/>
<comment type="caution">
    <text evidence="1">The sequence shown here is derived from an EMBL/GenBank/DDBJ whole genome shotgun (WGS) entry which is preliminary data.</text>
</comment>
<name>A0A015LUV3_RHIIW</name>
<organism evidence="1 2">
    <name type="scientific">Rhizophagus irregularis (strain DAOM 197198w)</name>
    <name type="common">Glomus intraradices</name>
    <dbReference type="NCBI Taxonomy" id="1432141"/>
    <lineage>
        <taxon>Eukaryota</taxon>
        <taxon>Fungi</taxon>
        <taxon>Fungi incertae sedis</taxon>
        <taxon>Mucoromycota</taxon>
        <taxon>Glomeromycotina</taxon>
        <taxon>Glomeromycetes</taxon>
        <taxon>Glomerales</taxon>
        <taxon>Glomeraceae</taxon>
        <taxon>Rhizophagus</taxon>
    </lineage>
</organism>
<sequence length="1234" mass="145842">MSFQDDITCKTCGEIYTKIDYKWCEPCQINDLKQNFTNWTSDNNKIDELIQEMQLKIKNYDDMIVEWIPYNQLNDIKEIDKDDYSIICSAIWTDGPLKYNYDKIERKKMPNKKVALKYLVNSQNNIINEFLNEAKSYTIENDDHSNIITMYGISQNIDTKNYIMILQDCYCENCDKFFEDYIIKLYGISQNPDTKNYISILQDCYCEYCGKIYTDVKYKWCNPCQINNLKQNFANWTSGNEKIDELIHEMQLKIDKHNDVIVEWVPFNQFININKIGKDDSTPLYSAIWTDGLLEYNCDTMEQKRIPNKEVALKFLSNSQNNDITNEFLNEIKSYFAEYDKIIKIYGISQNPATKVYIIVLQNGYCEICNNIYKNMKYKWCKQCLINNLKQNFTNWTSENEKIDEFIQQMQLEVDKLNDTIIEWIPLNQFNNIKELYESNSATFVNGPLYYNYDKMEWERKPNEKVTLICLDNLQCTTDEFLNEIKTYIDEKRTKDCVIEISKRFSNNYGESHFNNNVVKVYGISQNQDSKDYIIVLQDWCCENCGKMYKDLSYKWCNSCQINNLKQNFVNWTSGNEIIDEVIQDMQLRIKKYNNTIVEWIPYNQFNNIKEIVQGDFATLYSANWMNGPLDYDYYKWKRIPNIKVALKYLHNSQDITEEFLNEQIKPYDIVIYEDDFTSNSPRIIGISQNPNTKNYVLVLENGSHCIKCGEIYTSIYFNWCESCQINNLKSNFANWTSGNEIIDKFSQGMQLEFENFSDIIFEWIPYNQFNNIIKMCKSDSALLYSAIWIDGPLGYIQNEWKRIPNKEVALKCLYNSQNITNKILNEETKFYSIKRSTLKIYGISQNPNTKDYILVIQDGSFCGECANIYTDTNRKLCKTCQINNLKKNFANWTSGNNQIDELIQKMQLKINRHYDNIVEWIPFNQFSEIKEIGKDDSANILYSAIRINDSFDCNKVKHGFTSQNNMKPNKVTLKYLSNLQNNNITNEFLVNKVESYFIEYNNIKIYGISQNPNTKDYILVCENGKHCENCGKMYKDYKDLIYDNWCKACQINSLKENFANWTSENKIIDELIQEMQLKIKNYDDIIIEWIPFDQFNDIEKIGKNDFTMLYSTIWMNGPLKYNQGEWNRMPNKKVTLKYVSNARNNIITDEFLNEVRSYSINMQNEDSSNLSYSTKSTSHDSINIVPEIYGISQNPNTKDYIIILGDCYCKKCGNQYTDMENEWCKSCQINYCI</sequence>
<reference evidence="1 2" key="1">
    <citation type="submission" date="2014-02" db="EMBL/GenBank/DDBJ databases">
        <title>Single nucleus genome sequencing reveals high similarity among nuclei of an endomycorrhizal fungus.</title>
        <authorList>
            <person name="Lin K."/>
            <person name="Geurts R."/>
            <person name="Zhang Z."/>
            <person name="Limpens E."/>
            <person name="Saunders D.G."/>
            <person name="Mu D."/>
            <person name="Pang E."/>
            <person name="Cao H."/>
            <person name="Cha H."/>
            <person name="Lin T."/>
            <person name="Zhou Q."/>
            <person name="Shang Y."/>
            <person name="Li Y."/>
            <person name="Ivanov S."/>
            <person name="Sharma T."/>
            <person name="Velzen R.V."/>
            <person name="Ruijter N.D."/>
            <person name="Aanen D.K."/>
            <person name="Win J."/>
            <person name="Kamoun S."/>
            <person name="Bisseling T."/>
            <person name="Huang S."/>
        </authorList>
    </citation>
    <scope>NUCLEOTIDE SEQUENCE [LARGE SCALE GENOMIC DNA]</scope>
    <source>
        <strain evidence="2">DAOM197198w</strain>
    </source>
</reference>
<dbReference type="SUPFAM" id="SSF56112">
    <property type="entry name" value="Protein kinase-like (PK-like)"/>
    <property type="match status" value="1"/>
</dbReference>
<dbReference type="OrthoDB" id="2355416at2759"/>
<evidence type="ECO:0000313" key="1">
    <source>
        <dbReference type="EMBL" id="EXX58438.1"/>
    </source>
</evidence>
<dbReference type="AlphaFoldDB" id="A0A015LUV3"/>
<dbReference type="Proteomes" id="UP000022910">
    <property type="component" value="Unassembled WGS sequence"/>
</dbReference>
<evidence type="ECO:0008006" key="3">
    <source>
        <dbReference type="Google" id="ProtNLM"/>
    </source>
</evidence>
<protein>
    <recommendedName>
        <fullName evidence="3">Protein kinase domain-containing protein</fullName>
    </recommendedName>
</protein>
<dbReference type="EMBL" id="JEMT01026838">
    <property type="protein sequence ID" value="EXX58438.1"/>
    <property type="molecule type" value="Genomic_DNA"/>
</dbReference>
<dbReference type="HOGENOM" id="CLU_000288_7_8_1"/>